<feature type="transmembrane region" description="Helical" evidence="1">
    <location>
        <begin position="87"/>
        <end position="113"/>
    </location>
</feature>
<keyword evidence="3" id="KW-1185">Reference proteome</keyword>
<keyword evidence="1" id="KW-1133">Transmembrane helix</keyword>
<evidence type="ECO:0000313" key="2">
    <source>
        <dbReference type="EMBL" id="MCP9765954.1"/>
    </source>
</evidence>
<dbReference type="AlphaFoldDB" id="A0AAE3KVE3"/>
<dbReference type="EMBL" id="RJUF01000194">
    <property type="protein sequence ID" value="MCP9765954.1"/>
    <property type="molecule type" value="Genomic_DNA"/>
</dbReference>
<comment type="caution">
    <text evidence="2">The sequence shown here is derived from an EMBL/GenBank/DDBJ whole genome shotgun (WGS) entry which is preliminary data.</text>
</comment>
<proteinExistence type="predicted"/>
<protein>
    <recommendedName>
        <fullName evidence="4">Small multi-drug export protein</fullName>
    </recommendedName>
</protein>
<feature type="transmembrane region" description="Helical" evidence="1">
    <location>
        <begin position="119"/>
        <end position="141"/>
    </location>
</feature>
<gene>
    <name evidence="2" type="ORF">EGI31_23710</name>
</gene>
<evidence type="ECO:0008006" key="4">
    <source>
        <dbReference type="Google" id="ProtNLM"/>
    </source>
</evidence>
<name>A0AAE3KVE3_9BACT</name>
<evidence type="ECO:0000313" key="3">
    <source>
        <dbReference type="Proteomes" id="UP001204144"/>
    </source>
</evidence>
<evidence type="ECO:0000256" key="1">
    <source>
        <dbReference type="SAM" id="Phobius"/>
    </source>
</evidence>
<feature type="transmembrane region" description="Helical" evidence="1">
    <location>
        <begin position="7"/>
        <end position="28"/>
    </location>
</feature>
<keyword evidence="1" id="KW-0812">Transmembrane</keyword>
<feature type="transmembrane region" description="Helical" evidence="1">
    <location>
        <begin position="40"/>
        <end position="66"/>
    </location>
</feature>
<dbReference type="RefSeq" id="WP_255039662.1">
    <property type="nucleotide sequence ID" value="NZ_RJUF01000194.1"/>
</dbReference>
<organism evidence="2 3">
    <name type="scientific">Lacihabitans soyangensis</name>
    <dbReference type="NCBI Taxonomy" id="869394"/>
    <lineage>
        <taxon>Bacteria</taxon>
        <taxon>Pseudomonadati</taxon>
        <taxon>Bacteroidota</taxon>
        <taxon>Cytophagia</taxon>
        <taxon>Cytophagales</taxon>
        <taxon>Leadbetterellaceae</taxon>
        <taxon>Lacihabitans</taxon>
    </lineage>
</organism>
<keyword evidence="1" id="KW-0472">Membrane</keyword>
<sequence>MLKFSEYLAVALAATIKFVGGPLAGVAFKLSWWETSIFSSLGMMLTVFLVIYGGEIITQLIARFRGNKPKKIFSRTTRIAIKVKSKLGLWGIALLTPFIFTPILGSFLALHFRFNKVEILWKMLICALFAGAVQTWFFYFVKSWFV</sequence>
<reference evidence="2 3" key="1">
    <citation type="submission" date="2018-11" db="EMBL/GenBank/DDBJ databases">
        <title>Novel bacteria species description.</title>
        <authorList>
            <person name="Han J.-H."/>
        </authorList>
    </citation>
    <scope>NUCLEOTIDE SEQUENCE [LARGE SCALE GENOMIC DNA]</scope>
    <source>
        <strain evidence="2 3">KCTC23259</strain>
    </source>
</reference>
<accession>A0AAE3KVE3</accession>
<dbReference type="Proteomes" id="UP001204144">
    <property type="component" value="Unassembled WGS sequence"/>
</dbReference>